<comment type="similarity">
    <text evidence="1 2">Belongs to the anti-sigma-factor antagonist family.</text>
</comment>
<evidence type="ECO:0000256" key="1">
    <source>
        <dbReference type="ARBA" id="ARBA00009013"/>
    </source>
</evidence>
<dbReference type="CDD" id="cd07043">
    <property type="entry name" value="STAS_anti-anti-sigma_factors"/>
    <property type="match status" value="1"/>
</dbReference>
<dbReference type="SUPFAM" id="SSF52091">
    <property type="entry name" value="SpoIIaa-like"/>
    <property type="match status" value="1"/>
</dbReference>
<dbReference type="AlphaFoldDB" id="A0A8J3TWS1"/>
<dbReference type="PANTHER" id="PTHR33495:SF2">
    <property type="entry name" value="ANTI-SIGMA FACTOR ANTAGONIST TM_1081-RELATED"/>
    <property type="match status" value="1"/>
</dbReference>
<gene>
    <name evidence="4" type="ORF">Pmi06nite_79500</name>
</gene>
<accession>A0A8J3TWS1</accession>
<comment type="caution">
    <text evidence="4">The sequence shown here is derived from an EMBL/GenBank/DDBJ whole genome shotgun (WGS) entry which is preliminary data.</text>
</comment>
<dbReference type="InterPro" id="IPR003658">
    <property type="entry name" value="Anti-sigma_ant"/>
</dbReference>
<dbReference type="EMBL" id="BOOO01000051">
    <property type="protein sequence ID" value="GII34508.1"/>
    <property type="molecule type" value="Genomic_DNA"/>
</dbReference>
<evidence type="ECO:0000259" key="3">
    <source>
        <dbReference type="PROSITE" id="PS50801"/>
    </source>
</evidence>
<evidence type="ECO:0000256" key="2">
    <source>
        <dbReference type="RuleBase" id="RU003749"/>
    </source>
</evidence>
<keyword evidence="5" id="KW-1185">Reference proteome</keyword>
<dbReference type="GO" id="GO:0043856">
    <property type="term" value="F:anti-sigma factor antagonist activity"/>
    <property type="evidence" value="ECO:0007669"/>
    <property type="project" value="InterPro"/>
</dbReference>
<organism evidence="4 5">
    <name type="scientific">Planotetraspora mira</name>
    <dbReference type="NCBI Taxonomy" id="58121"/>
    <lineage>
        <taxon>Bacteria</taxon>
        <taxon>Bacillati</taxon>
        <taxon>Actinomycetota</taxon>
        <taxon>Actinomycetes</taxon>
        <taxon>Streptosporangiales</taxon>
        <taxon>Streptosporangiaceae</taxon>
        <taxon>Planotetraspora</taxon>
    </lineage>
</organism>
<dbReference type="PANTHER" id="PTHR33495">
    <property type="entry name" value="ANTI-SIGMA FACTOR ANTAGONIST TM_1081-RELATED-RELATED"/>
    <property type="match status" value="1"/>
</dbReference>
<protein>
    <recommendedName>
        <fullName evidence="2">Anti-sigma factor antagonist</fullName>
    </recommendedName>
</protein>
<dbReference type="Proteomes" id="UP000650628">
    <property type="component" value="Unassembled WGS sequence"/>
</dbReference>
<dbReference type="PROSITE" id="PS50801">
    <property type="entry name" value="STAS"/>
    <property type="match status" value="1"/>
</dbReference>
<name>A0A8J3TWS1_9ACTN</name>
<feature type="domain" description="STAS" evidence="3">
    <location>
        <begin position="4"/>
        <end position="112"/>
    </location>
</feature>
<dbReference type="InterPro" id="IPR036513">
    <property type="entry name" value="STAS_dom_sf"/>
</dbReference>
<proteinExistence type="inferred from homology"/>
<reference evidence="4 5" key="1">
    <citation type="submission" date="2021-01" db="EMBL/GenBank/DDBJ databases">
        <title>Whole genome shotgun sequence of Planotetraspora mira NBRC 15435.</title>
        <authorList>
            <person name="Komaki H."/>
            <person name="Tamura T."/>
        </authorList>
    </citation>
    <scope>NUCLEOTIDE SEQUENCE [LARGE SCALE GENOMIC DNA]</scope>
    <source>
        <strain evidence="4 5">NBRC 15435</strain>
    </source>
</reference>
<dbReference type="InterPro" id="IPR002645">
    <property type="entry name" value="STAS_dom"/>
</dbReference>
<dbReference type="NCBIfam" id="TIGR00377">
    <property type="entry name" value="ant_ant_sig"/>
    <property type="match status" value="1"/>
</dbReference>
<dbReference type="RefSeq" id="WP_203958299.1">
    <property type="nucleotide sequence ID" value="NZ_BOOO01000051.1"/>
</dbReference>
<evidence type="ECO:0000313" key="4">
    <source>
        <dbReference type="EMBL" id="GII34508.1"/>
    </source>
</evidence>
<dbReference type="Pfam" id="PF01740">
    <property type="entry name" value="STAS"/>
    <property type="match status" value="1"/>
</dbReference>
<evidence type="ECO:0000313" key="5">
    <source>
        <dbReference type="Proteomes" id="UP000650628"/>
    </source>
</evidence>
<sequence>MDGLKVTIELEHQQVVVRPCGELDLASADLMERALDQALSPPAVCLLELDMSRVPFIDCSGLRVLIAAKERLDKEGGTLVLRDGAPCVERLLSILCLDHRLNPIQVDHRSLS</sequence>
<dbReference type="Gene3D" id="3.30.750.24">
    <property type="entry name" value="STAS domain"/>
    <property type="match status" value="1"/>
</dbReference>